<dbReference type="InterPro" id="IPR036737">
    <property type="entry name" value="OmpA-like_sf"/>
</dbReference>
<dbReference type="EMBL" id="BALE01000048">
    <property type="protein sequence ID" value="GAN55383.1"/>
    <property type="molecule type" value="Genomic_DNA"/>
</dbReference>
<dbReference type="OrthoDB" id="9815217at2"/>
<dbReference type="NCBIfam" id="NF006543">
    <property type="entry name" value="PRK09039.1-2"/>
    <property type="match status" value="1"/>
</dbReference>
<sequence>MARRRRTFHLDVWPGYVDALSTLLMVVTFVLLVFVLGQAFLSVSLSKRQHTLDALQKEMAQLSAMLAMEQGKSRALGLNVASLTEERDKTRAEAAALSGQIATLTGQITQKDAALASAGQTNESEAQQITQLNQQLAELNQQLAAITAALDIAKKDLTARDQQINDLGNKLNLALADRVNQLKRYRSEFFGRMRDILKNQKGVEIVGDRFVFQSEVLFPQGSADLTPEGTREIRTLARTFKQVSSQIPTDIPWILRVDGHADRQPIHGTFASNWELSSERAITVVRVLISEGVDPHHLAATGFADYQPLDTSSTQAAYARNRRIEFRLTDR</sequence>
<accession>A0A0D6MQ15</accession>
<reference evidence="5 6" key="1">
    <citation type="submission" date="2012-10" db="EMBL/GenBank/DDBJ databases">
        <title>Genome sequencing of Tanticharoenia sakaeratensis NBRC 103193.</title>
        <authorList>
            <person name="Azuma Y."/>
            <person name="Hadano H."/>
            <person name="Hirakawa H."/>
            <person name="Matsushita K."/>
        </authorList>
    </citation>
    <scope>NUCLEOTIDE SEQUENCE [LARGE SCALE GENOMIC DNA]</scope>
    <source>
        <strain evidence="5 6">NBRC 103193</strain>
    </source>
</reference>
<dbReference type="PROSITE" id="PS51123">
    <property type="entry name" value="OMPA_2"/>
    <property type="match status" value="1"/>
</dbReference>
<dbReference type="SUPFAM" id="SSF103088">
    <property type="entry name" value="OmpA-like"/>
    <property type="match status" value="1"/>
</dbReference>
<dbReference type="Gene3D" id="1.10.287.1490">
    <property type="match status" value="1"/>
</dbReference>
<name>A0A0D6MQ15_9PROT</name>
<organism evidence="5 6">
    <name type="scientific">Tanticharoenia sakaeratensis NBRC 103193</name>
    <dbReference type="NCBI Taxonomy" id="1231623"/>
    <lineage>
        <taxon>Bacteria</taxon>
        <taxon>Pseudomonadati</taxon>
        <taxon>Pseudomonadota</taxon>
        <taxon>Alphaproteobacteria</taxon>
        <taxon>Acetobacterales</taxon>
        <taxon>Acetobacteraceae</taxon>
        <taxon>Tanticharoenia</taxon>
    </lineage>
</organism>
<keyword evidence="3" id="KW-1133">Transmembrane helix</keyword>
<evidence type="ECO:0000259" key="4">
    <source>
        <dbReference type="PROSITE" id="PS51123"/>
    </source>
</evidence>
<dbReference type="CDD" id="cd07185">
    <property type="entry name" value="OmpA_C-like"/>
    <property type="match status" value="1"/>
</dbReference>
<keyword evidence="6" id="KW-1185">Reference proteome</keyword>
<keyword evidence="3" id="KW-0812">Transmembrane</keyword>
<proteinExistence type="predicted"/>
<keyword evidence="2" id="KW-0175">Coiled coil</keyword>
<feature type="domain" description="OmpA-like" evidence="4">
    <location>
        <begin position="206"/>
        <end position="331"/>
    </location>
</feature>
<dbReference type="InterPro" id="IPR050330">
    <property type="entry name" value="Bact_OuterMem_StrucFunc"/>
</dbReference>
<feature type="coiled-coil region" evidence="2">
    <location>
        <begin position="45"/>
        <end position="156"/>
    </location>
</feature>
<dbReference type="PANTHER" id="PTHR30329:SF21">
    <property type="entry name" value="LIPOPROTEIN YIAD-RELATED"/>
    <property type="match status" value="1"/>
</dbReference>
<dbReference type="RefSeq" id="WP_048850505.1">
    <property type="nucleotide sequence ID" value="NZ_BALE01000048.1"/>
</dbReference>
<dbReference type="Proteomes" id="UP000032679">
    <property type="component" value="Unassembled WGS sequence"/>
</dbReference>
<dbReference type="AlphaFoldDB" id="A0A0D6MQ15"/>
<evidence type="ECO:0000313" key="6">
    <source>
        <dbReference type="Proteomes" id="UP000032679"/>
    </source>
</evidence>
<keyword evidence="1 3" id="KW-0472">Membrane</keyword>
<dbReference type="InterPro" id="IPR006665">
    <property type="entry name" value="OmpA-like"/>
</dbReference>
<dbReference type="Gene3D" id="3.30.1330.60">
    <property type="entry name" value="OmpA-like domain"/>
    <property type="match status" value="1"/>
</dbReference>
<feature type="transmembrane region" description="Helical" evidence="3">
    <location>
        <begin position="20"/>
        <end position="41"/>
    </location>
</feature>
<evidence type="ECO:0000256" key="1">
    <source>
        <dbReference type="PROSITE-ProRule" id="PRU00473"/>
    </source>
</evidence>
<dbReference type="GO" id="GO:0016020">
    <property type="term" value="C:membrane"/>
    <property type="evidence" value="ECO:0007669"/>
    <property type="project" value="UniProtKB-UniRule"/>
</dbReference>
<protein>
    <recommendedName>
        <fullName evidence="4">OmpA-like domain-containing protein</fullName>
    </recommendedName>
</protein>
<evidence type="ECO:0000313" key="5">
    <source>
        <dbReference type="EMBL" id="GAN55383.1"/>
    </source>
</evidence>
<evidence type="ECO:0000256" key="3">
    <source>
        <dbReference type="SAM" id="Phobius"/>
    </source>
</evidence>
<dbReference type="Pfam" id="PF00691">
    <property type="entry name" value="OmpA"/>
    <property type="match status" value="1"/>
</dbReference>
<dbReference type="PANTHER" id="PTHR30329">
    <property type="entry name" value="STATOR ELEMENT OF FLAGELLAR MOTOR COMPLEX"/>
    <property type="match status" value="1"/>
</dbReference>
<gene>
    <name evidence="5" type="ORF">Tasa_048_008</name>
</gene>
<evidence type="ECO:0000256" key="2">
    <source>
        <dbReference type="SAM" id="Coils"/>
    </source>
</evidence>
<comment type="caution">
    <text evidence="5">The sequence shown here is derived from an EMBL/GenBank/DDBJ whole genome shotgun (WGS) entry which is preliminary data.</text>
</comment>
<dbReference type="STRING" id="1231623.Tasa_048_008"/>